<reference evidence="3 4" key="1">
    <citation type="journal article" date="2020" name="Nature">
        <title>Six reference-quality genomes reveal evolution of bat adaptations.</title>
        <authorList>
            <person name="Jebb D."/>
            <person name="Huang Z."/>
            <person name="Pippel M."/>
            <person name="Hughes G.M."/>
            <person name="Lavrichenko K."/>
            <person name="Devanna P."/>
            <person name="Winkler S."/>
            <person name="Jermiin L.S."/>
            <person name="Skirmuntt E.C."/>
            <person name="Katzourakis A."/>
            <person name="Burkitt-Gray L."/>
            <person name="Ray D.A."/>
            <person name="Sullivan K.A.M."/>
            <person name="Roscito J.G."/>
            <person name="Kirilenko B.M."/>
            <person name="Davalos L.M."/>
            <person name="Corthals A.P."/>
            <person name="Power M.L."/>
            <person name="Jones G."/>
            <person name="Ransome R.D."/>
            <person name="Dechmann D.K.N."/>
            <person name="Locatelli A.G."/>
            <person name="Puechmaille S.J."/>
            <person name="Fedrigo O."/>
            <person name="Jarvis E.D."/>
            <person name="Hiller M."/>
            <person name="Vernes S.C."/>
            <person name="Myers E.W."/>
            <person name="Teeling E.C."/>
        </authorList>
    </citation>
    <scope>NUCLEOTIDE SEQUENCE [LARGE SCALE GENOMIC DNA]</scope>
    <source>
        <strain evidence="3">MRhiFer1</strain>
        <tissue evidence="3">Lung</tissue>
    </source>
</reference>
<dbReference type="AlphaFoldDB" id="A0A7J7WTX3"/>
<dbReference type="PANTHER" id="PTHR31606:SF2">
    <property type="entry name" value="POSTACROSOMAL SHEATH WW DOMAIN-BINDING PROTEIN"/>
    <property type="match status" value="1"/>
</dbReference>
<evidence type="ECO:0000313" key="3">
    <source>
        <dbReference type="EMBL" id="KAF6340782.1"/>
    </source>
</evidence>
<dbReference type="Proteomes" id="UP000585614">
    <property type="component" value="Unassembled WGS sequence"/>
</dbReference>
<gene>
    <name evidence="3" type="ORF">mRhiFer1_018279</name>
</gene>
<proteinExistence type="predicted"/>
<accession>A0A7J7WTX3</accession>
<dbReference type="PANTHER" id="PTHR31606">
    <property type="entry name" value="WW DOMAIN BINDING PROTEIN 2, ISOFORM E"/>
    <property type="match status" value="1"/>
</dbReference>
<dbReference type="InterPro" id="IPR044852">
    <property type="entry name" value="WBP2-like"/>
</dbReference>
<dbReference type="Gene3D" id="2.30.29.30">
    <property type="entry name" value="Pleckstrin-homology domain (PH domain)/Phosphotyrosine-binding domain (PTB)"/>
    <property type="match status" value="1"/>
</dbReference>
<evidence type="ECO:0000256" key="1">
    <source>
        <dbReference type="SAM" id="MobiDB-lite"/>
    </source>
</evidence>
<dbReference type="SUPFAM" id="SSF50729">
    <property type="entry name" value="PH domain-like"/>
    <property type="match status" value="1"/>
</dbReference>
<protein>
    <submittedName>
        <fullName evidence="3">WBP2 N-terminal like</fullName>
    </submittedName>
</protein>
<dbReference type="Pfam" id="PF02893">
    <property type="entry name" value="GRAM"/>
    <property type="match status" value="1"/>
</dbReference>
<dbReference type="GO" id="GO:0031490">
    <property type="term" value="F:chromatin DNA binding"/>
    <property type="evidence" value="ECO:0007669"/>
    <property type="project" value="TreeGrafter"/>
</dbReference>
<feature type="compositionally biased region" description="Low complexity" evidence="1">
    <location>
        <begin position="277"/>
        <end position="294"/>
    </location>
</feature>
<dbReference type="InterPro" id="IPR011993">
    <property type="entry name" value="PH-like_dom_sf"/>
</dbReference>
<evidence type="ECO:0000259" key="2">
    <source>
        <dbReference type="Pfam" id="PF02893"/>
    </source>
</evidence>
<feature type="compositionally biased region" description="Polar residues" evidence="1">
    <location>
        <begin position="369"/>
        <end position="383"/>
    </location>
</feature>
<name>A0A7J7WTX3_RHIFE</name>
<feature type="domain" description="GRAM" evidence="2">
    <location>
        <begin position="45"/>
        <end position="133"/>
    </location>
</feature>
<dbReference type="InterPro" id="IPR004182">
    <property type="entry name" value="GRAM"/>
</dbReference>
<comment type="caution">
    <text evidence="3">The sequence shown here is derived from an EMBL/GenBank/DDBJ whole genome shotgun (WGS) entry which is preliminary data.</text>
</comment>
<sequence length="383" mass="39206">MAVNQSHTENRYGPVIPYGESVLKQCQDVELSFLQQPEGSNFFRGTKRGTLFLTSQRVIFVTSHSVSDPMFSFMMPFDLISNCTVEQPVFSPNYIKGNIQAAPDGGWEGQATFKLAFRKGGAIKFAQLMMHAASAAARGVPLRSFNYWLGAPGLYFITGQGSTMCNQERPYPGYGAPPPGYGAPSWGYGAPPAGYRAPPAAYGAPPVGYGAPPVGYAAQSAESEAPPAGYGAPPPGYGAPSWGYGAPPAAYGAPPAGYGAPPAAYGAPPVGYGAPPVGYAAQSAESEAPPTGYGAPPPGYGAPPEGHESPPVGHRVPPAGYGASPAGYGTPPARTEAPPLGYEAPPAGNRAGSHNSVAAQPAGYEASLPSASSTQAHSPPSEK</sequence>
<dbReference type="GO" id="GO:0005634">
    <property type="term" value="C:nucleus"/>
    <property type="evidence" value="ECO:0007669"/>
    <property type="project" value="TreeGrafter"/>
</dbReference>
<dbReference type="CDD" id="cd13214">
    <property type="entry name" value="PH-GRAM_WBP2"/>
    <property type="match status" value="1"/>
</dbReference>
<feature type="compositionally biased region" description="Low complexity" evidence="1">
    <location>
        <begin position="317"/>
        <end position="333"/>
    </location>
</feature>
<feature type="region of interest" description="Disordered" evidence="1">
    <location>
        <begin position="277"/>
        <end position="383"/>
    </location>
</feature>
<dbReference type="GO" id="GO:0003713">
    <property type="term" value="F:transcription coactivator activity"/>
    <property type="evidence" value="ECO:0007669"/>
    <property type="project" value="InterPro"/>
</dbReference>
<dbReference type="EMBL" id="JACAGC010000010">
    <property type="protein sequence ID" value="KAF6340782.1"/>
    <property type="molecule type" value="Genomic_DNA"/>
</dbReference>
<evidence type="ECO:0000313" key="4">
    <source>
        <dbReference type="Proteomes" id="UP000585614"/>
    </source>
</evidence>
<organism evidence="3 4">
    <name type="scientific">Rhinolophus ferrumequinum</name>
    <name type="common">Greater horseshoe bat</name>
    <dbReference type="NCBI Taxonomy" id="59479"/>
    <lineage>
        <taxon>Eukaryota</taxon>
        <taxon>Metazoa</taxon>
        <taxon>Chordata</taxon>
        <taxon>Craniata</taxon>
        <taxon>Vertebrata</taxon>
        <taxon>Euteleostomi</taxon>
        <taxon>Mammalia</taxon>
        <taxon>Eutheria</taxon>
        <taxon>Laurasiatheria</taxon>
        <taxon>Chiroptera</taxon>
        <taxon>Yinpterochiroptera</taxon>
        <taxon>Rhinolophoidea</taxon>
        <taxon>Rhinolophidae</taxon>
        <taxon>Rhinolophinae</taxon>
        <taxon>Rhinolophus</taxon>
    </lineage>
</organism>